<keyword evidence="3" id="KW-1185">Reference proteome</keyword>
<dbReference type="PANTHER" id="PTHR35385">
    <property type="entry name" value="PROTEIN B, PUTATIVE-RELATED-RELATED"/>
    <property type="match status" value="1"/>
</dbReference>
<evidence type="ECO:0000313" key="3">
    <source>
        <dbReference type="Proteomes" id="UP000821866"/>
    </source>
</evidence>
<name>A0A9J6F0Y7_RHIMP</name>
<dbReference type="AlphaFoldDB" id="A0A9J6F0Y7"/>
<dbReference type="PANTHER" id="PTHR35385:SF2">
    <property type="entry name" value="PROTEIN B, PUTATIVE-RELATED"/>
    <property type="match status" value="1"/>
</dbReference>
<organism evidence="2 3">
    <name type="scientific">Rhipicephalus microplus</name>
    <name type="common">Cattle tick</name>
    <name type="synonym">Boophilus microplus</name>
    <dbReference type="NCBI Taxonomy" id="6941"/>
    <lineage>
        <taxon>Eukaryota</taxon>
        <taxon>Metazoa</taxon>
        <taxon>Ecdysozoa</taxon>
        <taxon>Arthropoda</taxon>
        <taxon>Chelicerata</taxon>
        <taxon>Arachnida</taxon>
        <taxon>Acari</taxon>
        <taxon>Parasitiformes</taxon>
        <taxon>Ixodida</taxon>
        <taxon>Ixodoidea</taxon>
        <taxon>Ixodidae</taxon>
        <taxon>Rhipicephalinae</taxon>
        <taxon>Rhipicephalus</taxon>
        <taxon>Boophilus</taxon>
    </lineage>
</organism>
<dbReference type="Proteomes" id="UP000821866">
    <property type="component" value="Chromosome 1"/>
</dbReference>
<evidence type="ECO:0000256" key="1">
    <source>
        <dbReference type="SAM" id="MobiDB-lite"/>
    </source>
</evidence>
<dbReference type="EMBL" id="JABSTU010000001">
    <property type="protein sequence ID" value="KAH8040161.1"/>
    <property type="molecule type" value="Genomic_DNA"/>
</dbReference>
<reference evidence="2" key="1">
    <citation type="journal article" date="2020" name="Cell">
        <title>Large-Scale Comparative Analyses of Tick Genomes Elucidate Their Genetic Diversity and Vector Capacities.</title>
        <authorList>
            <consortium name="Tick Genome and Microbiome Consortium (TIGMIC)"/>
            <person name="Jia N."/>
            <person name="Wang J."/>
            <person name="Shi W."/>
            <person name="Du L."/>
            <person name="Sun Y."/>
            <person name="Zhan W."/>
            <person name="Jiang J.F."/>
            <person name="Wang Q."/>
            <person name="Zhang B."/>
            <person name="Ji P."/>
            <person name="Bell-Sakyi L."/>
            <person name="Cui X.M."/>
            <person name="Yuan T.T."/>
            <person name="Jiang B.G."/>
            <person name="Yang W.F."/>
            <person name="Lam T.T."/>
            <person name="Chang Q.C."/>
            <person name="Ding S.J."/>
            <person name="Wang X.J."/>
            <person name="Zhu J.G."/>
            <person name="Ruan X.D."/>
            <person name="Zhao L."/>
            <person name="Wei J.T."/>
            <person name="Ye R.Z."/>
            <person name="Que T.C."/>
            <person name="Du C.H."/>
            <person name="Zhou Y.H."/>
            <person name="Cheng J.X."/>
            <person name="Dai P.F."/>
            <person name="Guo W.B."/>
            <person name="Han X.H."/>
            <person name="Huang E.J."/>
            <person name="Li L.F."/>
            <person name="Wei W."/>
            <person name="Gao Y.C."/>
            <person name="Liu J.Z."/>
            <person name="Shao H.Z."/>
            <person name="Wang X."/>
            <person name="Wang C.C."/>
            <person name="Yang T.C."/>
            <person name="Huo Q.B."/>
            <person name="Li W."/>
            <person name="Chen H.Y."/>
            <person name="Chen S.E."/>
            <person name="Zhou L.G."/>
            <person name="Ni X.B."/>
            <person name="Tian J.H."/>
            <person name="Sheng Y."/>
            <person name="Liu T."/>
            <person name="Pan Y.S."/>
            <person name="Xia L.Y."/>
            <person name="Li J."/>
            <person name="Zhao F."/>
            <person name="Cao W.C."/>
        </authorList>
    </citation>
    <scope>NUCLEOTIDE SEQUENCE</scope>
    <source>
        <strain evidence="2">Rmic-2018</strain>
    </source>
</reference>
<reference evidence="2" key="2">
    <citation type="submission" date="2021-09" db="EMBL/GenBank/DDBJ databases">
        <authorList>
            <person name="Jia N."/>
            <person name="Wang J."/>
            <person name="Shi W."/>
            <person name="Du L."/>
            <person name="Sun Y."/>
            <person name="Zhan W."/>
            <person name="Jiang J."/>
            <person name="Wang Q."/>
            <person name="Zhang B."/>
            <person name="Ji P."/>
            <person name="Sakyi L.B."/>
            <person name="Cui X."/>
            <person name="Yuan T."/>
            <person name="Jiang B."/>
            <person name="Yang W."/>
            <person name="Lam T.T.-Y."/>
            <person name="Chang Q."/>
            <person name="Ding S."/>
            <person name="Wang X."/>
            <person name="Zhu J."/>
            <person name="Ruan X."/>
            <person name="Zhao L."/>
            <person name="Wei J."/>
            <person name="Que T."/>
            <person name="Du C."/>
            <person name="Cheng J."/>
            <person name="Dai P."/>
            <person name="Han X."/>
            <person name="Huang E."/>
            <person name="Gao Y."/>
            <person name="Liu J."/>
            <person name="Shao H."/>
            <person name="Ye R."/>
            <person name="Li L."/>
            <person name="Wei W."/>
            <person name="Wang X."/>
            <person name="Wang C."/>
            <person name="Huo Q."/>
            <person name="Li W."/>
            <person name="Guo W."/>
            <person name="Chen H."/>
            <person name="Chen S."/>
            <person name="Zhou L."/>
            <person name="Zhou L."/>
            <person name="Ni X."/>
            <person name="Tian J."/>
            <person name="Zhou Y."/>
            <person name="Sheng Y."/>
            <person name="Liu T."/>
            <person name="Pan Y."/>
            <person name="Xia L."/>
            <person name="Li J."/>
            <person name="Zhao F."/>
            <person name="Cao W."/>
        </authorList>
    </citation>
    <scope>NUCLEOTIDE SEQUENCE</scope>
    <source>
        <strain evidence="2">Rmic-2018</strain>
        <tissue evidence="2">Larvae</tissue>
    </source>
</reference>
<accession>A0A9J6F0Y7</accession>
<proteinExistence type="predicted"/>
<feature type="region of interest" description="Disordered" evidence="1">
    <location>
        <begin position="93"/>
        <end position="121"/>
    </location>
</feature>
<gene>
    <name evidence="2" type="ORF">HPB51_009539</name>
</gene>
<sequence>MAFNKIWRCQHHIKNKKCGPHNSECMAKFDVKIKLVTPNTKPSYKYLQRELPLPAVIQIDDKHSHSTDSADALRLLRGTRSTRETFLRYFNEGMTPSEQRRLHESKLSMEDDGPANMANAG</sequence>
<protein>
    <submittedName>
        <fullName evidence="2">Uncharacterized protein</fullName>
    </submittedName>
</protein>
<evidence type="ECO:0000313" key="2">
    <source>
        <dbReference type="EMBL" id="KAH8040161.1"/>
    </source>
</evidence>
<comment type="caution">
    <text evidence="2">The sequence shown here is derived from an EMBL/GenBank/DDBJ whole genome shotgun (WGS) entry which is preliminary data.</text>
</comment>
<feature type="compositionally biased region" description="Basic and acidic residues" evidence="1">
    <location>
        <begin position="98"/>
        <end position="109"/>
    </location>
</feature>